<dbReference type="Pfam" id="PF00109">
    <property type="entry name" value="ketoacyl-synt"/>
    <property type="match status" value="1"/>
</dbReference>
<dbReference type="PROSITE" id="PS00606">
    <property type="entry name" value="KS3_1"/>
    <property type="match status" value="1"/>
</dbReference>
<dbReference type="Gene3D" id="3.40.47.10">
    <property type="match status" value="1"/>
</dbReference>
<dbReference type="SUPFAM" id="SSF51735">
    <property type="entry name" value="NAD(P)-binding Rossmann-fold domains"/>
    <property type="match status" value="2"/>
</dbReference>
<evidence type="ECO:0000256" key="2">
    <source>
        <dbReference type="ARBA" id="ARBA00022553"/>
    </source>
</evidence>
<dbReference type="GO" id="GO:0004315">
    <property type="term" value="F:3-oxoacyl-[acyl-carrier-protein] synthase activity"/>
    <property type="evidence" value="ECO:0007669"/>
    <property type="project" value="InterPro"/>
</dbReference>
<dbReference type="PROSITE" id="PS50075">
    <property type="entry name" value="CARRIER"/>
    <property type="match status" value="1"/>
</dbReference>
<dbReference type="PANTHER" id="PTHR43775:SF51">
    <property type="entry name" value="INACTIVE PHENOLPHTHIOCEROL SYNTHESIS POLYKETIDE SYNTHASE TYPE I PKS1-RELATED"/>
    <property type="match status" value="1"/>
</dbReference>
<dbReference type="CDD" id="cd08955">
    <property type="entry name" value="KR_2_FAS_SDR_x"/>
    <property type="match status" value="1"/>
</dbReference>
<keyword evidence="10" id="KW-1185">Reference proteome</keyword>
<feature type="region of interest" description="Disordered" evidence="6">
    <location>
        <begin position="1936"/>
        <end position="1957"/>
    </location>
</feature>
<dbReference type="InterPro" id="IPR029063">
    <property type="entry name" value="SAM-dependent_MTases_sf"/>
</dbReference>
<dbReference type="Pfam" id="PF08659">
    <property type="entry name" value="KR"/>
    <property type="match status" value="1"/>
</dbReference>
<dbReference type="SMART" id="SM00827">
    <property type="entry name" value="PKS_AT"/>
    <property type="match status" value="1"/>
</dbReference>
<proteinExistence type="predicted"/>
<dbReference type="InterPro" id="IPR016036">
    <property type="entry name" value="Malonyl_transacylase_ACP-bd"/>
</dbReference>
<dbReference type="SMART" id="SM00825">
    <property type="entry name" value="PKS_KS"/>
    <property type="match status" value="1"/>
</dbReference>
<dbReference type="Gene3D" id="3.40.50.150">
    <property type="entry name" value="Vaccinia Virus protein VP39"/>
    <property type="match status" value="1"/>
</dbReference>
<dbReference type="InterPro" id="IPR006162">
    <property type="entry name" value="Ppantetheine_attach_site"/>
</dbReference>
<dbReference type="InterPro" id="IPR013968">
    <property type="entry name" value="PKS_KR"/>
</dbReference>
<dbReference type="Gene3D" id="3.30.70.3290">
    <property type="match status" value="1"/>
</dbReference>
<dbReference type="PATRIC" id="fig|1286631.3.peg.963"/>
<evidence type="ECO:0000259" key="7">
    <source>
        <dbReference type="PROSITE" id="PS50075"/>
    </source>
</evidence>
<dbReference type="CDD" id="cd00833">
    <property type="entry name" value="PKS"/>
    <property type="match status" value="1"/>
</dbReference>
<dbReference type="SUPFAM" id="SSF53335">
    <property type="entry name" value="S-adenosyl-L-methionine-dependent methyltransferases"/>
    <property type="match status" value="1"/>
</dbReference>
<dbReference type="InterPro" id="IPR020841">
    <property type="entry name" value="PKS_Beta-ketoAc_synthase_dom"/>
</dbReference>
<dbReference type="Pfam" id="PF00698">
    <property type="entry name" value="Acyl_transf_1"/>
    <property type="match status" value="1"/>
</dbReference>
<dbReference type="InterPro" id="IPR036736">
    <property type="entry name" value="ACP-like_sf"/>
</dbReference>
<comment type="caution">
    <text evidence="9">The sequence shown here is derived from an EMBL/GenBank/DDBJ whole genome shotgun (WGS) entry which is preliminary data.</text>
</comment>
<dbReference type="Pfam" id="PF00550">
    <property type="entry name" value="PP-binding"/>
    <property type="match status" value="1"/>
</dbReference>
<dbReference type="GO" id="GO:0005886">
    <property type="term" value="C:plasma membrane"/>
    <property type="evidence" value="ECO:0007669"/>
    <property type="project" value="TreeGrafter"/>
</dbReference>
<dbReference type="InterPro" id="IPR016039">
    <property type="entry name" value="Thiolase-like"/>
</dbReference>
<name>A0A059KPU2_9BURK</name>
<dbReference type="SUPFAM" id="SSF52151">
    <property type="entry name" value="FabD/lysophospholipase-like"/>
    <property type="match status" value="1"/>
</dbReference>
<dbReference type="Gene3D" id="1.10.1200.10">
    <property type="entry name" value="ACP-like"/>
    <property type="match status" value="1"/>
</dbReference>
<keyword evidence="2" id="KW-0597">Phosphoprotein</keyword>
<dbReference type="InterPro" id="IPR013217">
    <property type="entry name" value="Methyltransf_12"/>
</dbReference>
<keyword evidence="3" id="KW-0808">Transferase</keyword>
<feature type="compositionally biased region" description="Low complexity" evidence="6">
    <location>
        <begin position="945"/>
        <end position="954"/>
    </location>
</feature>
<dbReference type="SUPFAM" id="SSF47336">
    <property type="entry name" value="ACP-like"/>
    <property type="match status" value="1"/>
</dbReference>
<sequence length="1957" mass="205295">MSDTAPDTRTQLVKALQALQKTRQRLEALQDQQHEPIAIIGMACRVPGADSPEAFWERLCAGADQVGPVPAARWDRDACHDPQPATPGKTYVRDGAFLDGDIAAFDAAFFGISPREAALMDPQQRLLLEVAWEALERAGIAPASLRHSRSGVFVGVTPSEYLGLIDEAQRAEAHATTGNSPIFAAGRLSYVLGLQGPSLVIDTACSASLISVHQACESLRRRSSDLALAGGSHLMVTALGHVVQSQLQALAPDGRCKTFDAAADGYGRGEGCGLVVLKRLSDAQAAGDPILALIRGSATNHDGPSSGLTVPSATAQATLIRQALADARLEPAQVGYVEAHGTGTRLGDPIEMRALASVFGARDAAQPLTVGSVKAAIGHLEEAAGVIGLIKVVLMLQHGRLPPQPNFRQASTHIDWLDGRLRVADTLMPWPEAPGPRIAGVSSFGLGGANAHVLIEQAPAVAEDEAGATAAAATDAQRWQLLTLSARHPQALRALARRHADLLARTPDAALGALCASAATSRQAFGQRLALVGDSAAALGERLRAWADDHATADEAEVHHGTVPPQGAPKLAFLFAGQGAQYLQMGRTLFDGQPVFRAVIERCEPVMQAELGRSLVELLYPAAPPAHRDLIESHPCGQAANFALECALAALWRHWGVVPAMVLGHSLGDYAAACVAGVMSVEDGLRLVIARGRLMAQAPGRMLSAIADEAQARRFIAGLEDVDLAAVNGPQSVVISGGADSVARVAAAMQAAGLTVRDLAIPVAAHSPLLDAVLGDFAAVLATVRLSPPQIAVVSGLSGRRVEAELLDPAYWCRHLRETVRFADGVATLHAQGCRLFLEIGPQATLAGMAGAVIEALAGGAEPGPTALLVPSLRQGEDDQRRMRDSLAALLVRGVTPDWRAAGLCAPGRALAPSSLPTYPFQRSRHWAAASEPDRGPAPRPAPSPQTASASPAEALLHRTVWRDQGRWGEAAAALRPLTPLAPLLQAEVAWQMEGEALRPALEAIDRLEQACSTPVLALFAQGGWPLREGQVWDEAQAAQALGVVPAHRRLFARLLAMLAEDGWLQREGPRWRVMRDAPAIDLAAWAAGLPGQVGAAAAIECTLLTRFAPALPALLRGQAQALDLLFQDNTAERLYRETAASRLMNTLVETAIGRAIEALPTDRGLRVLEIGAGTGGTTAALLPRLAERLPGRLRYTFTDQGRAFVKQAGERFAHHLASGGLVLSALDIERPPAAQGFLPGQQDIVIAANVLHATEDLRTSLRHARSLLAPGGLLVLVEASGARRWIDLSFGLTEGWWRAADERQGHPLLPVAAWEALLAEAGFESVVASPSAALADSALGQVLLLARAPRGPSLTPEPPVQPGGWLVLGDADGLGARLVAGLQGHGRQMVLAPRTDADLGRRLAEMPDLQGVICLPDLAGETAGPCEVATAVLPVVQALATRPGPAPRLWLVSRDAQPVQDGDRLQGADQAAWWGLAAAIGVEHPELACTCIDLDGAAPAAAQAEALLAALAAPDTLPAERRLALRGGHRHVARLVRHEEQEPASPRLPLRPEATYLITGGLGGLGRAVAHWMIGQGARHLLLLARREPSAEQARDLAALQDRVAAEGGQVQLRVADVADRAALAAVLDGIAAAHPLAGVLHAAAASDTTGLLLQTDAERFAAVLAPKVLGARHLDALTRDRPLDFFVAFSSITALTGDLGLGAYAAANSALDALCQQRRAAGRPAVAIAWGIWSEVGAAARMDADRARHLSTQGHGRIEPTQGLAVLGRLLGSAQAQVAVMPLDRERMRGHAAVVPALFAELLADTVGMPQARPQSGTVPVTAGETTAPAAAEVPVATPRQQFERCAPADRPAWLHGHVTAQVARVLRLPRGESVPADESLLALGMDSLMAVELRNGLRRHWGVDIPFARFLQGLSVGDIVAELMATLGVSATPERGHGNEAAAEADADWTTGSI</sequence>
<dbReference type="InterPro" id="IPR036291">
    <property type="entry name" value="NAD(P)-bd_dom_sf"/>
</dbReference>
<comment type="function">
    <text evidence="5">Involved in production of the polyketide antibiotic thailandamide.</text>
</comment>
<dbReference type="GO" id="GO:0004312">
    <property type="term" value="F:fatty acid synthase activity"/>
    <property type="evidence" value="ECO:0007669"/>
    <property type="project" value="TreeGrafter"/>
</dbReference>
<dbReference type="GO" id="GO:0071770">
    <property type="term" value="P:DIM/DIP cell wall layer assembly"/>
    <property type="evidence" value="ECO:0007669"/>
    <property type="project" value="TreeGrafter"/>
</dbReference>
<evidence type="ECO:0000256" key="4">
    <source>
        <dbReference type="ARBA" id="ARBA00023268"/>
    </source>
</evidence>
<protein>
    <submittedName>
        <fullName evidence="9">Uncharacterized protein</fullName>
    </submittedName>
</protein>
<dbReference type="FunFam" id="3.40.47.10:FF:000019">
    <property type="entry name" value="Polyketide synthase type I"/>
    <property type="match status" value="1"/>
</dbReference>
<evidence type="ECO:0000313" key="10">
    <source>
        <dbReference type="Proteomes" id="UP000026714"/>
    </source>
</evidence>
<reference evidence="9 10" key="1">
    <citation type="journal article" date="2014" name="FEMS Microbiol. Ecol.">
        <title>Sphaerotilus natans encrusted with nanoball-shaped Fe(III) oxide minerals formed by nitrate-reducing mixotrophic Fe(II) oxidation.</title>
        <authorList>
            <person name="Park S."/>
            <person name="Kim D.H."/>
            <person name="Lee J.H."/>
            <person name="Hur H.G."/>
        </authorList>
    </citation>
    <scope>NUCLEOTIDE SEQUENCE [LARGE SCALE GENOMIC DNA]</scope>
    <source>
        <strain evidence="9 10">DSM 6575</strain>
    </source>
</reference>
<dbReference type="InterPro" id="IPR016035">
    <property type="entry name" value="Acyl_Trfase/lysoPLipase"/>
</dbReference>
<dbReference type="Pfam" id="PF02801">
    <property type="entry name" value="Ketoacyl-synt_C"/>
    <property type="match status" value="1"/>
</dbReference>
<evidence type="ECO:0000256" key="1">
    <source>
        <dbReference type="ARBA" id="ARBA00022450"/>
    </source>
</evidence>
<dbReference type="PANTHER" id="PTHR43775">
    <property type="entry name" value="FATTY ACID SYNTHASE"/>
    <property type="match status" value="1"/>
</dbReference>
<feature type="region of interest" description="Disordered" evidence="6">
    <location>
        <begin position="926"/>
        <end position="954"/>
    </location>
</feature>
<feature type="domain" description="Ketosynthase family 3 (KS3)" evidence="8">
    <location>
        <begin position="34"/>
        <end position="457"/>
    </location>
</feature>
<feature type="domain" description="Carrier" evidence="7">
    <location>
        <begin position="1855"/>
        <end position="1930"/>
    </location>
</feature>
<dbReference type="PROSITE" id="PS52004">
    <property type="entry name" value="KS3_2"/>
    <property type="match status" value="1"/>
</dbReference>
<dbReference type="RefSeq" id="WP_051631625.1">
    <property type="nucleotide sequence ID" value="NZ_AZRA01000025.1"/>
</dbReference>
<dbReference type="Gene3D" id="3.40.366.10">
    <property type="entry name" value="Malonyl-Coenzyme A Acyl Carrier Protein, domain 2"/>
    <property type="match status" value="1"/>
</dbReference>
<dbReference type="InterPro" id="IPR020806">
    <property type="entry name" value="PKS_PP-bd"/>
</dbReference>
<dbReference type="GO" id="GO:0006633">
    <property type="term" value="P:fatty acid biosynthetic process"/>
    <property type="evidence" value="ECO:0007669"/>
    <property type="project" value="InterPro"/>
</dbReference>
<dbReference type="InterPro" id="IPR014030">
    <property type="entry name" value="Ketoacyl_synth_N"/>
</dbReference>
<dbReference type="eggNOG" id="COG3321">
    <property type="taxonomic scope" value="Bacteria"/>
</dbReference>
<dbReference type="SMART" id="SM00822">
    <property type="entry name" value="PKS_KR"/>
    <property type="match status" value="1"/>
</dbReference>
<dbReference type="Proteomes" id="UP000026714">
    <property type="component" value="Unassembled WGS sequence"/>
</dbReference>
<evidence type="ECO:0000256" key="3">
    <source>
        <dbReference type="ARBA" id="ARBA00022679"/>
    </source>
</evidence>
<dbReference type="InterPro" id="IPR057326">
    <property type="entry name" value="KR_dom"/>
</dbReference>
<dbReference type="Pfam" id="PF08242">
    <property type="entry name" value="Methyltransf_12"/>
    <property type="match status" value="1"/>
</dbReference>
<dbReference type="InterPro" id="IPR014031">
    <property type="entry name" value="Ketoacyl_synth_C"/>
</dbReference>
<dbReference type="InterPro" id="IPR009081">
    <property type="entry name" value="PP-bd_ACP"/>
</dbReference>
<evidence type="ECO:0000256" key="6">
    <source>
        <dbReference type="SAM" id="MobiDB-lite"/>
    </source>
</evidence>
<dbReference type="PROSITE" id="PS00012">
    <property type="entry name" value="PHOSPHOPANTETHEINE"/>
    <property type="match status" value="1"/>
</dbReference>
<gene>
    <name evidence="9" type="ORF">X805_09750</name>
</gene>
<evidence type="ECO:0000313" key="9">
    <source>
        <dbReference type="EMBL" id="KDB53390.1"/>
    </source>
</evidence>
<dbReference type="SUPFAM" id="SSF53901">
    <property type="entry name" value="Thiolase-like"/>
    <property type="match status" value="1"/>
</dbReference>
<dbReference type="SMART" id="SM00823">
    <property type="entry name" value="PKS_PP"/>
    <property type="match status" value="1"/>
</dbReference>
<dbReference type="InterPro" id="IPR001227">
    <property type="entry name" value="Ac_transferase_dom_sf"/>
</dbReference>
<evidence type="ECO:0000259" key="8">
    <source>
        <dbReference type="PROSITE" id="PS52004"/>
    </source>
</evidence>
<keyword evidence="4" id="KW-0511">Multifunctional enzyme</keyword>
<dbReference type="Gene3D" id="3.40.50.720">
    <property type="entry name" value="NAD(P)-binding Rossmann-like Domain"/>
    <property type="match status" value="1"/>
</dbReference>
<dbReference type="InterPro" id="IPR032821">
    <property type="entry name" value="PKS_assoc"/>
</dbReference>
<dbReference type="GO" id="GO:0005737">
    <property type="term" value="C:cytoplasm"/>
    <property type="evidence" value="ECO:0007669"/>
    <property type="project" value="TreeGrafter"/>
</dbReference>
<organism evidence="9 10">
    <name type="scientific">Sphaerotilus natans subsp. natans DSM 6575</name>
    <dbReference type="NCBI Taxonomy" id="1286631"/>
    <lineage>
        <taxon>Bacteria</taxon>
        <taxon>Pseudomonadati</taxon>
        <taxon>Pseudomonadota</taxon>
        <taxon>Betaproteobacteria</taxon>
        <taxon>Burkholderiales</taxon>
        <taxon>Sphaerotilaceae</taxon>
        <taxon>Sphaerotilus</taxon>
    </lineage>
</organism>
<dbReference type="InterPro" id="IPR050091">
    <property type="entry name" value="PKS_NRPS_Biosynth_Enz"/>
</dbReference>
<keyword evidence="1" id="KW-0596">Phosphopantetheine</keyword>
<dbReference type="STRING" id="34103.SAMN05421778_10856"/>
<dbReference type="InterPro" id="IPR014043">
    <property type="entry name" value="Acyl_transferase_dom"/>
</dbReference>
<dbReference type="InterPro" id="IPR018201">
    <property type="entry name" value="Ketoacyl_synth_AS"/>
</dbReference>
<dbReference type="EMBL" id="AZRA01000025">
    <property type="protein sequence ID" value="KDB53390.1"/>
    <property type="molecule type" value="Genomic_DNA"/>
</dbReference>
<dbReference type="Pfam" id="PF16197">
    <property type="entry name" value="KAsynt_C_assoc"/>
    <property type="match status" value="1"/>
</dbReference>
<dbReference type="GO" id="GO:0031177">
    <property type="term" value="F:phosphopantetheine binding"/>
    <property type="evidence" value="ECO:0007669"/>
    <property type="project" value="InterPro"/>
</dbReference>
<dbReference type="SUPFAM" id="SSF55048">
    <property type="entry name" value="Probable ACP-binding domain of malonyl-CoA ACP transacylase"/>
    <property type="match status" value="1"/>
</dbReference>
<accession>A0A059KPU2</accession>
<evidence type="ECO:0000256" key="5">
    <source>
        <dbReference type="ARBA" id="ARBA00054155"/>
    </source>
</evidence>